<evidence type="ECO:0000259" key="8">
    <source>
        <dbReference type="PROSITE" id="PS50011"/>
    </source>
</evidence>
<dbReference type="Proteomes" id="UP000835052">
    <property type="component" value="Unassembled WGS sequence"/>
</dbReference>
<evidence type="ECO:0000256" key="1">
    <source>
        <dbReference type="ARBA" id="ARBA00005527"/>
    </source>
</evidence>
<keyword evidence="4" id="KW-0547">Nucleotide-binding</keyword>
<dbReference type="GO" id="GO:0070507">
    <property type="term" value="P:regulation of microtubule cytoskeleton organization"/>
    <property type="evidence" value="ECO:0007669"/>
    <property type="project" value="TreeGrafter"/>
</dbReference>
<reference evidence="9" key="1">
    <citation type="submission" date="2020-10" db="EMBL/GenBank/DDBJ databases">
        <authorList>
            <person name="Kikuchi T."/>
        </authorList>
    </citation>
    <scope>NUCLEOTIDE SEQUENCE</scope>
    <source>
        <strain evidence="9">NKZ352</strain>
    </source>
</reference>
<keyword evidence="3" id="KW-0808">Transferase</keyword>
<keyword evidence="6" id="KW-0067">ATP-binding</keyword>
<dbReference type="GO" id="GO:0005524">
    <property type="term" value="F:ATP binding"/>
    <property type="evidence" value="ECO:0007669"/>
    <property type="project" value="UniProtKB-KW"/>
</dbReference>
<feature type="region of interest" description="Disordered" evidence="7">
    <location>
        <begin position="370"/>
        <end position="394"/>
    </location>
</feature>
<name>A0A8S1HSY6_9PELO</name>
<dbReference type="PANTHER" id="PTHR24057:SF18">
    <property type="entry name" value="SERINE_THREONINE-PROTEIN KINASE R03D7.5-RELATED"/>
    <property type="match status" value="1"/>
</dbReference>
<feature type="compositionally biased region" description="Basic and acidic residues" evidence="7">
    <location>
        <begin position="384"/>
        <end position="394"/>
    </location>
</feature>
<dbReference type="EMBL" id="CAJGYM010000124">
    <property type="protein sequence ID" value="CAD6198388.1"/>
    <property type="molecule type" value="Genomic_DNA"/>
</dbReference>
<sequence>MGNVDESHGVVFQTGREMPAMREVAMRIGNLRLHAWGVFSNVYRGTLLSPLPEREIAIKKTWPDTADRNFEMIFLTGISRAPHKNIVQMMYAYAKNYGDRVCESFVFEFLPDTLGSVIKSTALDDIDIKLYSWQLFNGLRYLQAHFVVHRDVKPMNILVDHEKGILKIGDFGSAKILKKGFPSTSYQVTRFYRSPELLLRSSDYSWMVDVWSAGCCIGEMMNRRVLFPGRNEKHQLKLIITCLGIPNKEDQMKMKTSKRIKEDARLVPTGLRGAIPQANVESISFLAQILKYRPRERLHGSKLLRHPFFYALFKGGARRSNGVAITDIISRIDFITAMKDEHEKGRQFAEMVMKNEIKFAWPAIEVKESKEQKEVKENSTQMPERQEILVDGRK</sequence>
<dbReference type="GO" id="GO:0005829">
    <property type="term" value="C:cytosol"/>
    <property type="evidence" value="ECO:0007669"/>
    <property type="project" value="TreeGrafter"/>
</dbReference>
<dbReference type="GO" id="GO:0007165">
    <property type="term" value="P:signal transduction"/>
    <property type="evidence" value="ECO:0007669"/>
    <property type="project" value="TreeGrafter"/>
</dbReference>
<dbReference type="InterPro" id="IPR011009">
    <property type="entry name" value="Kinase-like_dom_sf"/>
</dbReference>
<dbReference type="GO" id="GO:0030424">
    <property type="term" value="C:axon"/>
    <property type="evidence" value="ECO:0007669"/>
    <property type="project" value="TreeGrafter"/>
</dbReference>
<dbReference type="GO" id="GO:0032436">
    <property type="term" value="P:positive regulation of proteasomal ubiquitin-dependent protein catabolic process"/>
    <property type="evidence" value="ECO:0007669"/>
    <property type="project" value="TreeGrafter"/>
</dbReference>
<keyword evidence="2" id="KW-0723">Serine/threonine-protein kinase</keyword>
<evidence type="ECO:0000313" key="10">
    <source>
        <dbReference type="Proteomes" id="UP000835052"/>
    </source>
</evidence>
<dbReference type="SMART" id="SM00220">
    <property type="entry name" value="S_TKc"/>
    <property type="match status" value="1"/>
</dbReference>
<evidence type="ECO:0000313" key="9">
    <source>
        <dbReference type="EMBL" id="CAD6198388.1"/>
    </source>
</evidence>
<evidence type="ECO:0000256" key="4">
    <source>
        <dbReference type="ARBA" id="ARBA00022741"/>
    </source>
</evidence>
<dbReference type="FunFam" id="1.10.510.10:FF:000624">
    <property type="entry name" value="Mitogen-activated protein kinase"/>
    <property type="match status" value="1"/>
</dbReference>
<dbReference type="GO" id="GO:0004674">
    <property type="term" value="F:protein serine/threonine kinase activity"/>
    <property type="evidence" value="ECO:0007669"/>
    <property type="project" value="UniProtKB-KW"/>
</dbReference>
<evidence type="ECO:0000256" key="7">
    <source>
        <dbReference type="SAM" id="MobiDB-lite"/>
    </source>
</evidence>
<comment type="similarity">
    <text evidence="1">Belongs to the protein kinase superfamily. CMGC Ser/Thr protein kinase family. GSK-3 subfamily.</text>
</comment>
<evidence type="ECO:0000256" key="2">
    <source>
        <dbReference type="ARBA" id="ARBA00022527"/>
    </source>
</evidence>
<accession>A0A8S1HSY6</accession>
<dbReference type="AlphaFoldDB" id="A0A8S1HSY6"/>
<keyword evidence="5" id="KW-0418">Kinase</keyword>
<dbReference type="PANTHER" id="PTHR24057">
    <property type="entry name" value="GLYCOGEN SYNTHASE KINASE-3 ALPHA"/>
    <property type="match status" value="1"/>
</dbReference>
<protein>
    <recommendedName>
        <fullName evidence="8">Protein kinase domain-containing protein</fullName>
    </recommendedName>
</protein>
<evidence type="ECO:0000256" key="3">
    <source>
        <dbReference type="ARBA" id="ARBA00022679"/>
    </source>
</evidence>
<dbReference type="InterPro" id="IPR000719">
    <property type="entry name" value="Prot_kinase_dom"/>
</dbReference>
<dbReference type="GO" id="GO:0090090">
    <property type="term" value="P:negative regulation of canonical Wnt signaling pathway"/>
    <property type="evidence" value="ECO:0007669"/>
    <property type="project" value="TreeGrafter"/>
</dbReference>
<dbReference type="PROSITE" id="PS00108">
    <property type="entry name" value="PROTEIN_KINASE_ST"/>
    <property type="match status" value="1"/>
</dbReference>
<dbReference type="PROSITE" id="PS50011">
    <property type="entry name" value="PROTEIN_KINASE_DOM"/>
    <property type="match status" value="1"/>
</dbReference>
<dbReference type="Gene3D" id="3.30.200.20">
    <property type="entry name" value="Phosphorylase Kinase, domain 1"/>
    <property type="match status" value="1"/>
</dbReference>
<dbReference type="InterPro" id="IPR008271">
    <property type="entry name" value="Ser/Thr_kinase_AS"/>
</dbReference>
<comment type="caution">
    <text evidence="9">The sequence shown here is derived from an EMBL/GenBank/DDBJ whole genome shotgun (WGS) entry which is preliminary data.</text>
</comment>
<dbReference type="SUPFAM" id="SSF56112">
    <property type="entry name" value="Protein kinase-like (PK-like)"/>
    <property type="match status" value="1"/>
</dbReference>
<dbReference type="Pfam" id="PF00069">
    <property type="entry name" value="Pkinase"/>
    <property type="match status" value="1"/>
</dbReference>
<dbReference type="Gene3D" id="1.10.510.10">
    <property type="entry name" value="Transferase(Phosphotransferase) domain 1"/>
    <property type="match status" value="1"/>
</dbReference>
<dbReference type="GO" id="GO:0030154">
    <property type="term" value="P:cell differentiation"/>
    <property type="evidence" value="ECO:0007669"/>
    <property type="project" value="TreeGrafter"/>
</dbReference>
<proteinExistence type="inferred from homology"/>
<evidence type="ECO:0000256" key="6">
    <source>
        <dbReference type="ARBA" id="ARBA00022840"/>
    </source>
</evidence>
<gene>
    <name evidence="9" type="ORF">CAUJ_LOCUS14294</name>
</gene>
<dbReference type="InterPro" id="IPR050591">
    <property type="entry name" value="GSK-3"/>
</dbReference>
<keyword evidence="10" id="KW-1185">Reference proteome</keyword>
<dbReference type="OrthoDB" id="192887at2759"/>
<evidence type="ECO:0000256" key="5">
    <source>
        <dbReference type="ARBA" id="ARBA00022777"/>
    </source>
</evidence>
<organism evidence="9 10">
    <name type="scientific">Caenorhabditis auriculariae</name>
    <dbReference type="NCBI Taxonomy" id="2777116"/>
    <lineage>
        <taxon>Eukaryota</taxon>
        <taxon>Metazoa</taxon>
        <taxon>Ecdysozoa</taxon>
        <taxon>Nematoda</taxon>
        <taxon>Chromadorea</taxon>
        <taxon>Rhabditida</taxon>
        <taxon>Rhabditina</taxon>
        <taxon>Rhabditomorpha</taxon>
        <taxon>Rhabditoidea</taxon>
        <taxon>Rhabditidae</taxon>
        <taxon>Peloderinae</taxon>
        <taxon>Caenorhabditis</taxon>
    </lineage>
</organism>
<feature type="domain" description="Protein kinase" evidence="8">
    <location>
        <begin position="28"/>
        <end position="309"/>
    </location>
</feature>
<dbReference type="GO" id="GO:0005634">
    <property type="term" value="C:nucleus"/>
    <property type="evidence" value="ECO:0007669"/>
    <property type="project" value="TreeGrafter"/>
</dbReference>